<dbReference type="PANTHER" id="PTHR31435:SF10">
    <property type="entry name" value="BSR4717 PROTEIN"/>
    <property type="match status" value="1"/>
</dbReference>
<protein>
    <recommendedName>
        <fullName evidence="1">N-acetyltransferase domain-containing protein</fullName>
    </recommendedName>
</protein>
<gene>
    <name evidence="2" type="ORF">GCM10022231_32520</name>
</gene>
<keyword evidence="3" id="KW-1185">Reference proteome</keyword>
<feature type="domain" description="N-acetyltransferase" evidence="1">
    <location>
        <begin position="25"/>
        <end position="115"/>
    </location>
</feature>
<accession>A0ABP7PP96</accession>
<dbReference type="Pfam" id="PF14542">
    <property type="entry name" value="Acetyltransf_CG"/>
    <property type="match status" value="1"/>
</dbReference>
<organism evidence="2 3">
    <name type="scientific">Gordonia caeni</name>
    <dbReference type="NCBI Taxonomy" id="1007097"/>
    <lineage>
        <taxon>Bacteria</taxon>
        <taxon>Bacillati</taxon>
        <taxon>Actinomycetota</taxon>
        <taxon>Actinomycetes</taxon>
        <taxon>Mycobacteriales</taxon>
        <taxon>Gordoniaceae</taxon>
        <taxon>Gordonia</taxon>
    </lineage>
</organism>
<dbReference type="InterPro" id="IPR016181">
    <property type="entry name" value="Acyl_CoA_acyltransferase"/>
</dbReference>
<dbReference type="EMBL" id="BAAAZW010000011">
    <property type="protein sequence ID" value="GAA3968924.1"/>
    <property type="molecule type" value="Genomic_DNA"/>
</dbReference>
<dbReference type="RefSeq" id="WP_344785564.1">
    <property type="nucleotide sequence ID" value="NZ_BAAAZW010000011.1"/>
</dbReference>
<dbReference type="InterPro" id="IPR031165">
    <property type="entry name" value="GNAT_YJDJ"/>
</dbReference>
<sequence>MHRISRRPKPPRPARAILQQISEVVHNPVRERFELWIAGDLVGVLGYSVDETGGQRTATILHTVLYDEYSGHGLATRLTGTAVDFMRESGMRVRPVCSFTKHYLASRPGAATLAPA</sequence>
<dbReference type="Gene3D" id="3.40.630.30">
    <property type="match status" value="1"/>
</dbReference>
<name>A0ABP7PP96_9ACTN</name>
<evidence type="ECO:0000313" key="3">
    <source>
        <dbReference type="Proteomes" id="UP001418444"/>
    </source>
</evidence>
<dbReference type="PROSITE" id="PS51729">
    <property type="entry name" value="GNAT_YJDJ"/>
    <property type="match status" value="1"/>
</dbReference>
<reference evidence="3" key="1">
    <citation type="journal article" date="2019" name="Int. J. Syst. Evol. Microbiol.">
        <title>The Global Catalogue of Microorganisms (GCM) 10K type strain sequencing project: providing services to taxonomists for standard genome sequencing and annotation.</title>
        <authorList>
            <consortium name="The Broad Institute Genomics Platform"/>
            <consortium name="The Broad Institute Genome Sequencing Center for Infectious Disease"/>
            <person name="Wu L."/>
            <person name="Ma J."/>
        </authorList>
    </citation>
    <scope>NUCLEOTIDE SEQUENCE [LARGE SCALE GENOMIC DNA]</scope>
    <source>
        <strain evidence="3">JCM 16923</strain>
    </source>
</reference>
<evidence type="ECO:0000313" key="2">
    <source>
        <dbReference type="EMBL" id="GAA3968924.1"/>
    </source>
</evidence>
<dbReference type="Proteomes" id="UP001418444">
    <property type="component" value="Unassembled WGS sequence"/>
</dbReference>
<dbReference type="InterPro" id="IPR045057">
    <property type="entry name" value="Gcn5-rel_NAT"/>
</dbReference>
<dbReference type="PANTHER" id="PTHR31435">
    <property type="entry name" value="PROTEIN NATD1"/>
    <property type="match status" value="1"/>
</dbReference>
<evidence type="ECO:0000259" key="1">
    <source>
        <dbReference type="PROSITE" id="PS51729"/>
    </source>
</evidence>
<dbReference type="SUPFAM" id="SSF55729">
    <property type="entry name" value="Acyl-CoA N-acyltransferases (Nat)"/>
    <property type="match status" value="1"/>
</dbReference>
<proteinExistence type="predicted"/>
<comment type="caution">
    <text evidence="2">The sequence shown here is derived from an EMBL/GenBank/DDBJ whole genome shotgun (WGS) entry which is preliminary data.</text>
</comment>